<keyword evidence="1" id="KW-1133">Transmembrane helix</keyword>
<dbReference type="PROSITE" id="PS50883">
    <property type="entry name" value="EAL"/>
    <property type="match status" value="1"/>
</dbReference>
<dbReference type="InterPro" id="IPR029151">
    <property type="entry name" value="Sensor-like_sf"/>
</dbReference>
<dbReference type="Pfam" id="PF00990">
    <property type="entry name" value="GGDEF"/>
    <property type="match status" value="1"/>
</dbReference>
<dbReference type="PROSITE" id="PS50887">
    <property type="entry name" value="GGDEF"/>
    <property type="match status" value="1"/>
</dbReference>
<feature type="transmembrane region" description="Helical" evidence="1">
    <location>
        <begin position="15"/>
        <end position="35"/>
    </location>
</feature>
<comment type="caution">
    <text evidence="4">The sequence shown here is derived from an EMBL/GenBank/DDBJ whole genome shotgun (WGS) entry which is preliminary data.</text>
</comment>
<dbReference type="SUPFAM" id="SSF55073">
    <property type="entry name" value="Nucleotide cyclase"/>
    <property type="match status" value="1"/>
</dbReference>
<dbReference type="EMBL" id="MLQR01000020">
    <property type="protein sequence ID" value="OIJ14342.1"/>
    <property type="molecule type" value="Genomic_DNA"/>
</dbReference>
<dbReference type="GO" id="GO:0071111">
    <property type="term" value="F:cyclic-guanylate-specific phosphodiesterase activity"/>
    <property type="evidence" value="ECO:0007669"/>
    <property type="project" value="InterPro"/>
</dbReference>
<dbReference type="SMART" id="SM00052">
    <property type="entry name" value="EAL"/>
    <property type="match status" value="1"/>
</dbReference>
<evidence type="ECO:0000259" key="3">
    <source>
        <dbReference type="PROSITE" id="PS50887"/>
    </source>
</evidence>
<dbReference type="OrthoDB" id="9762141at2"/>
<keyword evidence="5" id="KW-1185">Reference proteome</keyword>
<feature type="domain" description="EAL" evidence="2">
    <location>
        <begin position="547"/>
        <end position="797"/>
    </location>
</feature>
<evidence type="ECO:0000259" key="2">
    <source>
        <dbReference type="PROSITE" id="PS50883"/>
    </source>
</evidence>
<dbReference type="SMART" id="SM00267">
    <property type="entry name" value="GGDEF"/>
    <property type="match status" value="1"/>
</dbReference>
<evidence type="ECO:0000256" key="1">
    <source>
        <dbReference type="SAM" id="Phobius"/>
    </source>
</evidence>
<sequence>MNMKKRNVTNNFKLIYLPLLFTLFSVFAIALFAHISSERALTHQMEQSGEDLALLLSRKIESEIGHYNYINEVLERNLLVAGKAVLAEKDYLSNERLRDIRDFFEVHEIFWYSNQGEVLFSPSIDYIGWKVKPGDPIDQFMTQPNDVYVEDIRKSTENDDFFKFVYLRDDEGSFVQVGYRAEYLNFRTDKYKIQNIVERIANNDDNILYALFIDENLIAIADSDVEDIGVDYSEIVDYKSVLSGEVRAFEWYYPQLGDYVLEVAVPLFYEDEIIGIAAVGISMDETKKNVIFLTAMFILLAIIISVGFYIIQRKNVIKPVMMLNKDIQLIDTKQLDFQPLEVSENKSFAGLYDTLNQLLSKLQETFEHNKHLNQEIEQMAFKDYLTKLPNRYSLSKNFDKFVQNHELVAFVLLDLDNFKEFNDTKGHLYGDQILVVVSERLKEWGNDQIFVSRFGGDEFLLLFSCSDELELKRNINYLETIISQPFLVQKEEVVIEASIGISLYPKDDTHLNGLISKADIAMYQAKKSGKNQSTYFTEILENSIIKKNNIQEILRYSIKNKRFRLLYQPQVDVLTGEIIGFEALIRLKDHSISPNEFITIAEEKGLIGKIGRFVIEEAIRQLSKWKEKGLDLKPIAINFSAKQLNDKAIIKYIEELLKRYDIPPQYLDIEITESILLDDDCEAINFINRLKGMGVKVSLDDFGTGYSSLKYLSKFPVDKMKLDKSFIDQYLNESGKKIIKQLILLAEAFDLDVVVEGVETIEQVRLLQKLKCKIIQGYYFSKPLEAKEISEIYTKKFDVGV</sequence>
<name>A0A1S2LP91_9BACI</name>
<reference evidence="4 5" key="1">
    <citation type="submission" date="2016-10" db="EMBL/GenBank/DDBJ databases">
        <title>Draft genome sequences of four alkaliphilic bacteria belonging to the Anaerobacillus genus.</title>
        <authorList>
            <person name="Bassil N.M."/>
            <person name="Lloyd J.R."/>
        </authorList>
    </citation>
    <scope>NUCLEOTIDE SEQUENCE [LARGE SCALE GENOMIC DNA]</scope>
    <source>
        <strain evidence="4 5">DSM 18345</strain>
    </source>
</reference>
<dbReference type="SUPFAM" id="SSF141868">
    <property type="entry name" value="EAL domain-like"/>
    <property type="match status" value="1"/>
</dbReference>
<dbReference type="Pfam" id="PF00563">
    <property type="entry name" value="EAL"/>
    <property type="match status" value="1"/>
</dbReference>
<proteinExistence type="predicted"/>
<dbReference type="Gene3D" id="6.10.340.10">
    <property type="match status" value="1"/>
</dbReference>
<accession>A0A1S2LP91</accession>
<dbReference type="SUPFAM" id="SSF103190">
    <property type="entry name" value="Sensory domain-like"/>
    <property type="match status" value="1"/>
</dbReference>
<dbReference type="InterPro" id="IPR000160">
    <property type="entry name" value="GGDEF_dom"/>
</dbReference>
<dbReference type="Gene3D" id="3.20.20.450">
    <property type="entry name" value="EAL domain"/>
    <property type="match status" value="1"/>
</dbReference>
<keyword evidence="1" id="KW-0812">Transmembrane</keyword>
<dbReference type="NCBIfam" id="TIGR00254">
    <property type="entry name" value="GGDEF"/>
    <property type="match status" value="1"/>
</dbReference>
<dbReference type="InterPro" id="IPR035919">
    <property type="entry name" value="EAL_sf"/>
</dbReference>
<dbReference type="CDD" id="cd01948">
    <property type="entry name" value="EAL"/>
    <property type="match status" value="1"/>
</dbReference>
<gene>
    <name evidence="4" type="ORF">BKP37_08320</name>
</gene>
<dbReference type="Gene3D" id="3.30.70.270">
    <property type="match status" value="1"/>
</dbReference>
<dbReference type="PANTHER" id="PTHR33121">
    <property type="entry name" value="CYCLIC DI-GMP PHOSPHODIESTERASE PDEF"/>
    <property type="match status" value="1"/>
</dbReference>
<dbReference type="InterPro" id="IPR050706">
    <property type="entry name" value="Cyclic-di-GMP_PDE-like"/>
</dbReference>
<dbReference type="InterPro" id="IPR001633">
    <property type="entry name" value="EAL_dom"/>
</dbReference>
<evidence type="ECO:0000313" key="4">
    <source>
        <dbReference type="EMBL" id="OIJ14342.1"/>
    </source>
</evidence>
<dbReference type="InterPro" id="IPR029787">
    <property type="entry name" value="Nucleotide_cyclase"/>
</dbReference>
<evidence type="ECO:0008006" key="6">
    <source>
        <dbReference type="Google" id="ProtNLM"/>
    </source>
</evidence>
<organism evidence="4 5">
    <name type="scientific">Anaerobacillus alkalilacustris</name>
    <dbReference type="NCBI Taxonomy" id="393763"/>
    <lineage>
        <taxon>Bacteria</taxon>
        <taxon>Bacillati</taxon>
        <taxon>Bacillota</taxon>
        <taxon>Bacilli</taxon>
        <taxon>Bacillales</taxon>
        <taxon>Bacillaceae</taxon>
        <taxon>Anaerobacillus</taxon>
    </lineage>
</organism>
<dbReference type="InterPro" id="IPR043128">
    <property type="entry name" value="Rev_trsase/Diguanyl_cyclase"/>
</dbReference>
<feature type="domain" description="GGDEF" evidence="3">
    <location>
        <begin position="406"/>
        <end position="538"/>
    </location>
</feature>
<dbReference type="Proteomes" id="UP000179524">
    <property type="component" value="Unassembled WGS sequence"/>
</dbReference>
<evidence type="ECO:0000313" key="5">
    <source>
        <dbReference type="Proteomes" id="UP000179524"/>
    </source>
</evidence>
<dbReference type="AlphaFoldDB" id="A0A1S2LP91"/>
<keyword evidence="1" id="KW-0472">Membrane</keyword>
<dbReference type="RefSeq" id="WP_071309144.1">
    <property type="nucleotide sequence ID" value="NZ_MLQR01000020.1"/>
</dbReference>
<dbReference type="Gene3D" id="3.30.450.20">
    <property type="entry name" value="PAS domain"/>
    <property type="match status" value="1"/>
</dbReference>
<dbReference type="PANTHER" id="PTHR33121:SF71">
    <property type="entry name" value="OXYGEN SENSOR PROTEIN DOSP"/>
    <property type="match status" value="1"/>
</dbReference>
<dbReference type="CDD" id="cd01949">
    <property type="entry name" value="GGDEF"/>
    <property type="match status" value="1"/>
</dbReference>
<protein>
    <recommendedName>
        <fullName evidence="6">GGDEF-domain containing protein</fullName>
    </recommendedName>
</protein>
<feature type="transmembrane region" description="Helical" evidence="1">
    <location>
        <begin position="290"/>
        <end position="311"/>
    </location>
</feature>